<accession>A0A417YGR7</accession>
<evidence type="ECO:0000313" key="2">
    <source>
        <dbReference type="Proteomes" id="UP000285456"/>
    </source>
</evidence>
<protein>
    <submittedName>
        <fullName evidence="1">Uncharacterized protein</fullName>
    </submittedName>
</protein>
<evidence type="ECO:0000313" key="1">
    <source>
        <dbReference type="EMBL" id="RHW32018.1"/>
    </source>
</evidence>
<dbReference type="RefSeq" id="WP_118889576.1">
    <property type="nucleotide sequence ID" value="NZ_PHUT01000007.1"/>
</dbReference>
<sequence>MPVYSTRELIPFVNGLEEMLINVEKELNTWSTSKGAIINSIPKITQNTNLSTTALIKADEALSEIGSATFEIIANRGVRLKTLIDELRSEMIEIAKNTEGVGSAYTDPRIKAEIDNAVSSVDGIISDGLKLDYRLQKITKTAMEGKSIAEKDMIIPTSHKEEQMTSKETQAPYFDGVRFVEGEVTVLDEYKRPILHPVGEIIHGTIDESGKIALNYMPLQPVVLYYPIEVDFKDVPKDMVFFLMDTLVAKNSEYMQQILIFSEQQQNVLREIQAMKGKDWTVDFSIMKNHQDIIKESITPKGLQIEMVDGQANLTFSYNDHPNISHFEVERWSEEENKFVPYDGGQGVIQK</sequence>
<keyword evidence="2" id="KW-1185">Reference proteome</keyword>
<proteinExistence type="predicted"/>
<gene>
    <name evidence="1" type="ORF">D1B32_12340</name>
</gene>
<dbReference type="Proteomes" id="UP000285456">
    <property type="component" value="Unassembled WGS sequence"/>
</dbReference>
<organism evidence="1 2">
    <name type="scientific">Oceanobacillus profundus</name>
    <dbReference type="NCBI Taxonomy" id="372463"/>
    <lineage>
        <taxon>Bacteria</taxon>
        <taxon>Bacillati</taxon>
        <taxon>Bacillota</taxon>
        <taxon>Bacilli</taxon>
        <taxon>Bacillales</taxon>
        <taxon>Bacillaceae</taxon>
        <taxon>Oceanobacillus</taxon>
    </lineage>
</organism>
<name>A0A417YGR7_9BACI</name>
<dbReference type="AlphaFoldDB" id="A0A417YGR7"/>
<dbReference type="OrthoDB" id="2973871at2"/>
<dbReference type="EMBL" id="QWEH01000007">
    <property type="protein sequence ID" value="RHW32018.1"/>
    <property type="molecule type" value="Genomic_DNA"/>
</dbReference>
<comment type="caution">
    <text evidence="1">The sequence shown here is derived from an EMBL/GenBank/DDBJ whole genome shotgun (WGS) entry which is preliminary data.</text>
</comment>
<reference evidence="1 2" key="1">
    <citation type="journal article" date="2007" name="Int. J. Syst. Evol. Microbiol.">
        <title>Oceanobacillus profundus sp. nov., isolated from a deep-sea sediment core.</title>
        <authorList>
            <person name="Kim Y.G."/>
            <person name="Choi D.H."/>
            <person name="Hyun S."/>
            <person name="Cho B.C."/>
        </authorList>
    </citation>
    <scope>NUCLEOTIDE SEQUENCE [LARGE SCALE GENOMIC DNA]</scope>
    <source>
        <strain evidence="1 2">DSM 18246</strain>
    </source>
</reference>